<proteinExistence type="predicted"/>
<dbReference type="EMBL" id="OV170222">
    <property type="protein sequence ID" value="CAH0721488.1"/>
    <property type="molecule type" value="Genomic_DNA"/>
</dbReference>
<protein>
    <submittedName>
        <fullName evidence="3">Uncharacterized protein</fullName>
    </submittedName>
</protein>
<evidence type="ECO:0000256" key="2">
    <source>
        <dbReference type="SAM" id="SignalP"/>
    </source>
</evidence>
<feature type="chain" id="PRO_5035435767" evidence="2">
    <location>
        <begin position="22"/>
        <end position="242"/>
    </location>
</feature>
<keyword evidence="4" id="KW-1185">Reference proteome</keyword>
<dbReference type="AlphaFoldDB" id="A0A8J9UJT6"/>
<keyword evidence="2" id="KW-0732">Signal</keyword>
<keyword evidence="1" id="KW-0175">Coiled coil</keyword>
<dbReference type="OrthoDB" id="6916007at2759"/>
<sequence>MTVKVFFAIMFFALLLQIVVLERISASARAFSHYNSFPSVHQATMHFNMAKRMKDLETRINAMKEKHLQQHKDMMKRMNQLRKQMNQEHNEESFPHNELSHTLKPVTVQPVSNYHSDLTQIKTPATEIKNTSEQIFHDPKKQDAKNDVLNTFTIPPTLAPQSDFTETKRPTEENANTITEQPFKNQNENILHPLNNISMDTVNSKDSAVEDFDIDIRDGFIYNSTKNVNPGLKINPLIIEFL</sequence>
<accession>A0A8J9UJT6</accession>
<gene>
    <name evidence="3" type="ORF">BINO364_LOCUS7585</name>
</gene>
<dbReference type="Proteomes" id="UP000838878">
    <property type="component" value="Chromosome 2"/>
</dbReference>
<reference evidence="3" key="1">
    <citation type="submission" date="2021-12" db="EMBL/GenBank/DDBJ databases">
        <authorList>
            <person name="Martin H S."/>
        </authorList>
    </citation>
    <scope>NUCLEOTIDE SEQUENCE</scope>
</reference>
<organism evidence="3 4">
    <name type="scientific">Brenthis ino</name>
    <name type="common">lesser marbled fritillary</name>
    <dbReference type="NCBI Taxonomy" id="405034"/>
    <lineage>
        <taxon>Eukaryota</taxon>
        <taxon>Metazoa</taxon>
        <taxon>Ecdysozoa</taxon>
        <taxon>Arthropoda</taxon>
        <taxon>Hexapoda</taxon>
        <taxon>Insecta</taxon>
        <taxon>Pterygota</taxon>
        <taxon>Neoptera</taxon>
        <taxon>Endopterygota</taxon>
        <taxon>Lepidoptera</taxon>
        <taxon>Glossata</taxon>
        <taxon>Ditrysia</taxon>
        <taxon>Papilionoidea</taxon>
        <taxon>Nymphalidae</taxon>
        <taxon>Heliconiinae</taxon>
        <taxon>Argynnini</taxon>
        <taxon>Brenthis</taxon>
    </lineage>
</organism>
<feature type="non-terminal residue" evidence="3">
    <location>
        <position position="242"/>
    </location>
</feature>
<evidence type="ECO:0000256" key="1">
    <source>
        <dbReference type="SAM" id="Coils"/>
    </source>
</evidence>
<feature type="signal peptide" evidence="2">
    <location>
        <begin position="1"/>
        <end position="21"/>
    </location>
</feature>
<feature type="coiled-coil region" evidence="1">
    <location>
        <begin position="64"/>
        <end position="91"/>
    </location>
</feature>
<name>A0A8J9UJT6_9NEOP</name>
<evidence type="ECO:0000313" key="4">
    <source>
        <dbReference type="Proteomes" id="UP000838878"/>
    </source>
</evidence>
<evidence type="ECO:0000313" key="3">
    <source>
        <dbReference type="EMBL" id="CAH0721488.1"/>
    </source>
</evidence>